<accession>A0A8E2DFL9</accession>
<evidence type="ECO:0000313" key="1">
    <source>
        <dbReference type="EMBL" id="OCH86110.1"/>
    </source>
</evidence>
<sequence>MDKRHHHICGTTPWKQTKMTRCYHILTARVPWIVMLCALGTNASTPALDVRFSVRKTHSYQRSFRGLSFEHLRIVRIDPVMLVGVLGTSSNFFPRRSCVILHGLVCCSNGHTCIWFIAFSGAAPLITEAFLYRRSAAYSHLSIRRSTPIVDIHLPRDDCSGRTTAYVAQICFSCGMCLSGTETPSYQSC</sequence>
<evidence type="ECO:0000313" key="2">
    <source>
        <dbReference type="Proteomes" id="UP000250043"/>
    </source>
</evidence>
<proteinExistence type="predicted"/>
<dbReference type="Proteomes" id="UP000250043">
    <property type="component" value="Unassembled WGS sequence"/>
</dbReference>
<keyword evidence="2" id="KW-1185">Reference proteome</keyword>
<name>A0A8E2DFL9_9APHY</name>
<reference evidence="1 2" key="1">
    <citation type="submission" date="2016-07" db="EMBL/GenBank/DDBJ databases">
        <title>Draft genome of the white-rot fungus Obba rivulosa 3A-2.</title>
        <authorList>
            <consortium name="DOE Joint Genome Institute"/>
            <person name="Miettinen O."/>
            <person name="Riley R."/>
            <person name="Acob R."/>
            <person name="Barry K."/>
            <person name="Cullen D."/>
            <person name="De Vries R."/>
            <person name="Hainaut M."/>
            <person name="Hatakka A."/>
            <person name="Henrissat B."/>
            <person name="Hilden K."/>
            <person name="Kuo R."/>
            <person name="Labutti K."/>
            <person name="Lipzen A."/>
            <person name="Makela M.R."/>
            <person name="Sandor L."/>
            <person name="Spatafora J.W."/>
            <person name="Grigoriev I.V."/>
            <person name="Hibbett D.S."/>
        </authorList>
    </citation>
    <scope>NUCLEOTIDE SEQUENCE [LARGE SCALE GENOMIC DNA]</scope>
    <source>
        <strain evidence="1 2">3A-2</strain>
    </source>
</reference>
<gene>
    <name evidence="1" type="ORF">OBBRIDRAFT_260534</name>
</gene>
<dbReference type="AlphaFoldDB" id="A0A8E2DFL9"/>
<protein>
    <submittedName>
        <fullName evidence="1">Uncharacterized protein</fullName>
    </submittedName>
</protein>
<dbReference type="EMBL" id="KV722544">
    <property type="protein sequence ID" value="OCH86110.1"/>
    <property type="molecule type" value="Genomic_DNA"/>
</dbReference>
<organism evidence="1 2">
    <name type="scientific">Obba rivulosa</name>
    <dbReference type="NCBI Taxonomy" id="1052685"/>
    <lineage>
        <taxon>Eukaryota</taxon>
        <taxon>Fungi</taxon>
        <taxon>Dikarya</taxon>
        <taxon>Basidiomycota</taxon>
        <taxon>Agaricomycotina</taxon>
        <taxon>Agaricomycetes</taxon>
        <taxon>Polyporales</taxon>
        <taxon>Gelatoporiaceae</taxon>
        <taxon>Obba</taxon>
    </lineage>
</organism>